<dbReference type="SUPFAM" id="SSF53300">
    <property type="entry name" value="vWA-like"/>
    <property type="match status" value="1"/>
</dbReference>
<evidence type="ECO:0000256" key="7">
    <source>
        <dbReference type="SAM" id="SignalP"/>
    </source>
</evidence>
<dbReference type="EMBL" id="CP002080">
    <property type="protein sequence ID" value="ADI89227.1"/>
    <property type="molecule type" value="Genomic_DNA"/>
</dbReference>
<dbReference type="InterPro" id="IPR008707">
    <property type="entry name" value="B-propeller_PilY1"/>
</dbReference>
<dbReference type="GO" id="GO:0046872">
    <property type="term" value="F:metal ion binding"/>
    <property type="evidence" value="ECO:0007669"/>
    <property type="project" value="UniProtKB-KW"/>
</dbReference>
<evidence type="ECO:0000313" key="9">
    <source>
        <dbReference type="EMBL" id="ADI89227.1"/>
    </source>
</evidence>
<evidence type="ECO:0000256" key="4">
    <source>
        <dbReference type="ARBA" id="ARBA00022723"/>
    </source>
</evidence>
<dbReference type="Pfam" id="PF05567">
    <property type="entry name" value="T4P_PilY1"/>
    <property type="match status" value="1"/>
</dbReference>
<keyword evidence="3" id="KW-1029">Fimbrium biogenesis</keyword>
<evidence type="ECO:0000256" key="1">
    <source>
        <dbReference type="ARBA" id="ARBA00004561"/>
    </source>
</evidence>
<organism evidence="9 10">
    <name type="scientific">Acinetobacter oleivorans (strain JCM 16667 / KCTC 23045 / DR1)</name>
    <dbReference type="NCBI Taxonomy" id="436717"/>
    <lineage>
        <taxon>Bacteria</taxon>
        <taxon>Pseudomonadati</taxon>
        <taxon>Pseudomonadota</taxon>
        <taxon>Gammaproteobacteria</taxon>
        <taxon>Moraxellales</taxon>
        <taxon>Moraxellaceae</taxon>
        <taxon>Acinetobacter</taxon>
    </lineage>
</organism>
<evidence type="ECO:0000313" key="10">
    <source>
        <dbReference type="Proteomes" id="UP000000392"/>
    </source>
</evidence>
<evidence type="ECO:0000256" key="2">
    <source>
        <dbReference type="ARBA" id="ARBA00008387"/>
    </source>
</evidence>
<name>A0AAN0P5K7_ACISD</name>
<feature type="chain" id="PRO_5042849274" evidence="7">
    <location>
        <begin position="32"/>
        <end position="1228"/>
    </location>
</feature>
<evidence type="ECO:0000259" key="8">
    <source>
        <dbReference type="Pfam" id="PF05567"/>
    </source>
</evidence>
<dbReference type="Proteomes" id="UP000000392">
    <property type="component" value="Chromosome"/>
</dbReference>
<comment type="subcellular location">
    <subcellularLocation>
        <location evidence="1">Fimbrium</location>
    </subcellularLocation>
</comment>
<dbReference type="InterPro" id="IPR011047">
    <property type="entry name" value="Quinoprotein_ADH-like_sf"/>
</dbReference>
<comment type="similarity">
    <text evidence="2">Belongs to the PilY1 family.</text>
</comment>
<keyword evidence="6" id="KW-0281">Fimbrium</keyword>
<proteinExistence type="inferred from homology"/>
<sequence>MKILNTKKAKVLKCKVLVMAISAIMTSTVTTSVVRASDVQIYQNPTATKYPIIMLAIDNSFSMTINDAYYNNTRMSRLDALKRSLVTALQALNTDGTYKIPNITYMGLTKFAGDVSNPRRSRIWVPAKRLDALVSGTKTQRQFLIEQINGLGADSSTPTSTLFAETYAYLLGSRTDSPNAVNNFSNGYQADLSGMSNAATGTVSNGKYIAPIESLPNENDKQCSTQGVFFLTDGAPSGIPATNTQLLLKNVAANAGITGVDANTISGSVTDVPAVYYNYSKARNSATTNGEFYEMKLSAADNEVTTNNTVTGYQDRSGWSYIADLVKATSTTATPISKKRIYLATVGFGPLFNTAVNSGGNQVETCDKDSTGRNIHCYIGSRGAVNTNLGNSDTSPYSNTLNADALKMLGDKVGEGDTYGTDKPIGGYTYADTGEKVQNALLRFVGAISQGTFEAASFGTYVVPADPMATSASYSYVFAPQFQPKVSGSGGTIVSTQQLWLGNLKKYTLNSSGTMVDVNGNTVLKNTGGINTLTQDFWNAENINDGDDALKGGAWSQLSVPNTSSGTLSTVTNASDIQTRPLYINATIPTALTDTNKNKVVAANSLTQLSTQTVLTASYIDSTAGSGTTAWRQNVYQPYLLSALGYKLTKTELEAKTAGYKWDTVDKVKNLNVMQQMGGVLHSDPLLVTLEAKYDPTTGAILSNTQSTVNRKDYIVMGSIQGLLHILNQATGKEEMAFLPNEILQDVNRRDALLDVSNTTTSTTNPFYGIDAQWGSWIEYSIDATNNKFKANIANIYGGMRMGGKSYYGLNIKNPADPKFLFQIDPVNGVINSGTSGVSATGNQVTALQAMGQSWSKPTLAKIRFNNQVKNVMIVGGGYDPAYETDGYQPTSTTVNAGAGIYIFDATTGALLWDARYGSSNSTSTVDVKDSNLKYSVVSQIKAFDRDADGLVDNLYFGDLGGQIFRVDLNNGYGTSTTNFGRVNRLANFSALNQRFYEMPTLSIHDRNGSRFGVLGIASGNRSFPLNKANSNDNRIYALYDYDIASSNLYSSTFSKTSNLTESDLYNWSAIASTNVANLMNNTKKGWYYVLRETDGTAQTANTGTVKALNGYLVVANTAQFSDFYVSLYNPNHASTKQPNACTGGITGSSVIRRLCLPYGVCGDATDATNFNANKIGGNVGNASDGISKINAGGFSNGVNNLIKLLPEVGRNYKTTKIFQSTNWYERQ</sequence>
<feature type="domain" description="PilY1 beta-propeller" evidence="8">
    <location>
        <begin position="706"/>
        <end position="985"/>
    </location>
</feature>
<dbReference type="GO" id="GO:0009289">
    <property type="term" value="C:pilus"/>
    <property type="evidence" value="ECO:0007669"/>
    <property type="project" value="UniProtKB-SubCell"/>
</dbReference>
<keyword evidence="4" id="KW-0479">Metal-binding</keyword>
<dbReference type="InterPro" id="IPR036465">
    <property type="entry name" value="vWFA_dom_sf"/>
</dbReference>
<reference evidence="9 10" key="1">
    <citation type="journal article" date="2010" name="J. Bacteriol.">
        <title>Complete genome sequence of the diesel-degrading Acinetobacter sp. strain DR1.</title>
        <authorList>
            <person name="Jung J."/>
            <person name="Baek J.H."/>
            <person name="Park W."/>
        </authorList>
    </citation>
    <scope>NUCLEOTIDE SEQUENCE [LARGE SCALE GENOMIC DNA]</scope>
    <source>
        <strain evidence="10">JCM 16667 / KCTC 23045 / DR1</strain>
    </source>
</reference>
<evidence type="ECO:0000256" key="5">
    <source>
        <dbReference type="ARBA" id="ARBA00022837"/>
    </source>
</evidence>
<dbReference type="KEGG" id="acd:AOLE_01620"/>
<dbReference type="SUPFAM" id="SSF50998">
    <property type="entry name" value="Quinoprotein alcohol dehydrogenase-like"/>
    <property type="match status" value="1"/>
</dbReference>
<dbReference type="GeneID" id="9380724"/>
<evidence type="ECO:0000256" key="3">
    <source>
        <dbReference type="ARBA" id="ARBA00022558"/>
    </source>
</evidence>
<protein>
    <submittedName>
        <fullName evidence="9">Pilus assembly protein tip-associated adhesin PilY1</fullName>
    </submittedName>
</protein>
<evidence type="ECO:0000256" key="6">
    <source>
        <dbReference type="ARBA" id="ARBA00023263"/>
    </source>
</evidence>
<feature type="signal peptide" evidence="7">
    <location>
        <begin position="1"/>
        <end position="31"/>
    </location>
</feature>
<accession>A0AAN0P5K7</accession>
<dbReference type="Gene3D" id="3.40.50.410">
    <property type="entry name" value="von Willebrand factor, type A domain"/>
    <property type="match status" value="1"/>
</dbReference>
<gene>
    <name evidence="9" type="ordered locus">AOLE_01620</name>
</gene>
<keyword evidence="5" id="KW-0106">Calcium</keyword>
<dbReference type="AlphaFoldDB" id="A0AAN0P5K7"/>
<keyword evidence="7" id="KW-0732">Signal</keyword>
<dbReference type="RefSeq" id="WP_013196715.1">
    <property type="nucleotide sequence ID" value="NC_014259.1"/>
</dbReference>